<dbReference type="InParanoid" id="A0A2T3BAT1"/>
<dbReference type="InterPro" id="IPR054505">
    <property type="entry name" value="Myb_DNA-bind_8"/>
</dbReference>
<evidence type="ECO:0000313" key="3">
    <source>
        <dbReference type="EMBL" id="PSS25374.1"/>
    </source>
</evidence>
<evidence type="ECO:0000313" key="4">
    <source>
        <dbReference type="Proteomes" id="UP000241818"/>
    </source>
</evidence>
<sequence length="151" mass="16881">MAAATSDEKLCMAIINNSTITNIDWKGVAAELEMDKINSVQKRWQRFRKAKFGTMTGPEKSESGNPGKSIKGETGKGKEVKKRVMQEEAEGEYGGRRRKKKVGDEKEREMSGSGVKDKREEKWIVDDDGDDDDGLGTRGYQEEKDDDEDAA</sequence>
<feature type="compositionally biased region" description="Basic and acidic residues" evidence="1">
    <location>
        <begin position="70"/>
        <end position="86"/>
    </location>
</feature>
<protein>
    <recommendedName>
        <fullName evidence="2">Myb-like DNA-binding domain-containing protein</fullName>
    </recommendedName>
</protein>
<reference evidence="3 4" key="1">
    <citation type="journal article" date="2018" name="New Phytol.">
        <title>Comparative genomics and transcriptomics depict ericoid mycorrhizal fungi as versatile saprotrophs and plant mutualists.</title>
        <authorList>
            <person name="Martino E."/>
            <person name="Morin E."/>
            <person name="Grelet G.A."/>
            <person name="Kuo A."/>
            <person name="Kohler A."/>
            <person name="Daghino S."/>
            <person name="Barry K.W."/>
            <person name="Cichocki N."/>
            <person name="Clum A."/>
            <person name="Dockter R.B."/>
            <person name="Hainaut M."/>
            <person name="Kuo R.C."/>
            <person name="LaButti K."/>
            <person name="Lindahl B.D."/>
            <person name="Lindquist E.A."/>
            <person name="Lipzen A."/>
            <person name="Khouja H.R."/>
            <person name="Magnuson J."/>
            <person name="Murat C."/>
            <person name="Ohm R.A."/>
            <person name="Singer S.W."/>
            <person name="Spatafora J.W."/>
            <person name="Wang M."/>
            <person name="Veneault-Fourrey C."/>
            <person name="Henrissat B."/>
            <person name="Grigoriev I.V."/>
            <person name="Martin F.M."/>
            <person name="Perotto S."/>
        </authorList>
    </citation>
    <scope>NUCLEOTIDE SEQUENCE [LARGE SCALE GENOMIC DNA]</scope>
    <source>
        <strain evidence="3 4">ATCC 22711</strain>
    </source>
</reference>
<feature type="region of interest" description="Disordered" evidence="1">
    <location>
        <begin position="49"/>
        <end position="151"/>
    </location>
</feature>
<dbReference type="GeneID" id="36572310"/>
<keyword evidence="4" id="KW-1185">Reference proteome</keyword>
<dbReference type="Proteomes" id="UP000241818">
    <property type="component" value="Unassembled WGS sequence"/>
</dbReference>
<dbReference type="RefSeq" id="XP_024723973.1">
    <property type="nucleotide sequence ID" value="XM_024864229.1"/>
</dbReference>
<dbReference type="EMBL" id="KZ679007">
    <property type="protein sequence ID" value="PSS25374.1"/>
    <property type="molecule type" value="Genomic_DNA"/>
</dbReference>
<organism evidence="3 4">
    <name type="scientific">Amorphotheca resinae ATCC 22711</name>
    <dbReference type="NCBI Taxonomy" id="857342"/>
    <lineage>
        <taxon>Eukaryota</taxon>
        <taxon>Fungi</taxon>
        <taxon>Dikarya</taxon>
        <taxon>Ascomycota</taxon>
        <taxon>Pezizomycotina</taxon>
        <taxon>Leotiomycetes</taxon>
        <taxon>Helotiales</taxon>
        <taxon>Amorphothecaceae</taxon>
        <taxon>Amorphotheca</taxon>
    </lineage>
</organism>
<accession>A0A2T3BAT1</accession>
<name>A0A2T3BAT1_AMORE</name>
<dbReference type="OrthoDB" id="3944408at2759"/>
<dbReference type="AlphaFoldDB" id="A0A2T3BAT1"/>
<gene>
    <name evidence="3" type="ORF">M430DRAFT_201426</name>
</gene>
<proteinExistence type="predicted"/>
<evidence type="ECO:0000256" key="1">
    <source>
        <dbReference type="SAM" id="MobiDB-lite"/>
    </source>
</evidence>
<feature type="domain" description="Myb-like DNA-binding" evidence="2">
    <location>
        <begin position="7"/>
        <end position="50"/>
    </location>
</feature>
<evidence type="ECO:0000259" key="2">
    <source>
        <dbReference type="Pfam" id="PF22980"/>
    </source>
</evidence>
<dbReference type="Pfam" id="PF22980">
    <property type="entry name" value="Myb_DNA-bind_8"/>
    <property type="match status" value="1"/>
</dbReference>
<feature type="compositionally biased region" description="Basic and acidic residues" evidence="1">
    <location>
        <begin position="102"/>
        <end position="125"/>
    </location>
</feature>